<gene>
    <name evidence="12" type="ORF">EDC14_1001201</name>
</gene>
<evidence type="ECO:0000256" key="2">
    <source>
        <dbReference type="ARBA" id="ARBA00012438"/>
    </source>
</evidence>
<dbReference type="InterPro" id="IPR013656">
    <property type="entry name" value="PAS_4"/>
</dbReference>
<dbReference type="SUPFAM" id="SSF47384">
    <property type="entry name" value="Homodimeric domain of signal transducing histidine kinase"/>
    <property type="match status" value="1"/>
</dbReference>
<dbReference type="CDD" id="cd00075">
    <property type="entry name" value="HATPase"/>
    <property type="match status" value="1"/>
</dbReference>
<dbReference type="PROSITE" id="PS50112">
    <property type="entry name" value="PAS"/>
    <property type="match status" value="1"/>
</dbReference>
<dbReference type="RefSeq" id="WP_132012307.1">
    <property type="nucleotide sequence ID" value="NZ_SLUN01000001.1"/>
</dbReference>
<dbReference type="Gene3D" id="3.30.565.10">
    <property type="entry name" value="Histidine kinase-like ATPase, C-terminal domain"/>
    <property type="match status" value="1"/>
</dbReference>
<dbReference type="InterPro" id="IPR004358">
    <property type="entry name" value="Sig_transdc_His_kin-like_C"/>
</dbReference>
<dbReference type="InterPro" id="IPR003661">
    <property type="entry name" value="HisK_dim/P_dom"/>
</dbReference>
<dbReference type="InterPro" id="IPR003594">
    <property type="entry name" value="HATPase_dom"/>
</dbReference>
<dbReference type="CDD" id="cd00082">
    <property type="entry name" value="HisKA"/>
    <property type="match status" value="1"/>
</dbReference>
<dbReference type="InterPro" id="IPR035965">
    <property type="entry name" value="PAS-like_dom_sf"/>
</dbReference>
<evidence type="ECO:0000256" key="8">
    <source>
        <dbReference type="ARBA" id="ARBA00023012"/>
    </source>
</evidence>
<feature type="transmembrane region" description="Helical" evidence="9">
    <location>
        <begin position="172"/>
        <end position="194"/>
    </location>
</feature>
<dbReference type="InterPro" id="IPR005467">
    <property type="entry name" value="His_kinase_dom"/>
</dbReference>
<dbReference type="InterPro" id="IPR000014">
    <property type="entry name" value="PAS"/>
</dbReference>
<dbReference type="PROSITE" id="PS50109">
    <property type="entry name" value="HIS_KIN"/>
    <property type="match status" value="1"/>
</dbReference>
<organism evidence="12 13">
    <name type="scientific">Hydrogenispora ethanolica</name>
    <dbReference type="NCBI Taxonomy" id="1082276"/>
    <lineage>
        <taxon>Bacteria</taxon>
        <taxon>Bacillati</taxon>
        <taxon>Bacillota</taxon>
        <taxon>Hydrogenispora</taxon>
    </lineage>
</organism>
<keyword evidence="7" id="KW-0067">ATP-binding</keyword>
<keyword evidence="6" id="KW-0418">Kinase</keyword>
<accession>A0A4R1SBI4</accession>
<protein>
    <recommendedName>
        <fullName evidence="2">histidine kinase</fullName>
        <ecNumber evidence="2">2.7.13.3</ecNumber>
    </recommendedName>
</protein>
<evidence type="ECO:0000256" key="6">
    <source>
        <dbReference type="ARBA" id="ARBA00022777"/>
    </source>
</evidence>
<dbReference type="Pfam" id="PF08448">
    <property type="entry name" value="PAS_4"/>
    <property type="match status" value="1"/>
</dbReference>
<dbReference type="AlphaFoldDB" id="A0A4R1SBI4"/>
<feature type="transmembrane region" description="Helical" evidence="9">
    <location>
        <begin position="16"/>
        <end position="34"/>
    </location>
</feature>
<feature type="domain" description="PAS" evidence="11">
    <location>
        <begin position="245"/>
        <end position="290"/>
    </location>
</feature>
<keyword evidence="3" id="KW-0597">Phosphoprotein</keyword>
<dbReference type="Pfam" id="PF02518">
    <property type="entry name" value="HATPase_c"/>
    <property type="match status" value="1"/>
</dbReference>
<keyword evidence="4" id="KW-0808">Transferase</keyword>
<keyword evidence="13" id="KW-1185">Reference proteome</keyword>
<dbReference type="GO" id="GO:0000155">
    <property type="term" value="F:phosphorelay sensor kinase activity"/>
    <property type="evidence" value="ECO:0007669"/>
    <property type="project" value="InterPro"/>
</dbReference>
<keyword evidence="8" id="KW-0902">Two-component regulatory system</keyword>
<dbReference type="PANTHER" id="PTHR43065">
    <property type="entry name" value="SENSOR HISTIDINE KINASE"/>
    <property type="match status" value="1"/>
</dbReference>
<feature type="domain" description="Histidine kinase" evidence="10">
    <location>
        <begin position="376"/>
        <end position="581"/>
    </location>
</feature>
<evidence type="ECO:0000313" key="12">
    <source>
        <dbReference type="EMBL" id="TCL76916.1"/>
    </source>
</evidence>
<comment type="catalytic activity">
    <reaction evidence="1">
        <text>ATP + protein L-histidine = ADP + protein N-phospho-L-histidine.</text>
        <dbReference type="EC" id="2.7.13.3"/>
    </reaction>
</comment>
<evidence type="ECO:0000256" key="7">
    <source>
        <dbReference type="ARBA" id="ARBA00022840"/>
    </source>
</evidence>
<keyword evidence="9" id="KW-0472">Membrane</keyword>
<keyword evidence="5" id="KW-0547">Nucleotide-binding</keyword>
<dbReference type="SMART" id="SM00387">
    <property type="entry name" value="HATPase_c"/>
    <property type="match status" value="1"/>
</dbReference>
<dbReference type="PROSITE" id="PS51257">
    <property type="entry name" value="PROKAR_LIPOPROTEIN"/>
    <property type="match status" value="1"/>
</dbReference>
<dbReference type="InterPro" id="IPR036097">
    <property type="entry name" value="HisK_dim/P_sf"/>
</dbReference>
<dbReference type="PANTHER" id="PTHR43065:SF10">
    <property type="entry name" value="PEROXIDE STRESS-ACTIVATED HISTIDINE KINASE MAK3"/>
    <property type="match status" value="1"/>
</dbReference>
<dbReference type="PRINTS" id="PR00344">
    <property type="entry name" value="BCTRLSENSOR"/>
</dbReference>
<evidence type="ECO:0000256" key="1">
    <source>
        <dbReference type="ARBA" id="ARBA00000085"/>
    </source>
</evidence>
<dbReference type="EC" id="2.7.13.3" evidence="2"/>
<dbReference type="Proteomes" id="UP000295008">
    <property type="component" value="Unassembled WGS sequence"/>
</dbReference>
<evidence type="ECO:0000256" key="5">
    <source>
        <dbReference type="ARBA" id="ARBA00022741"/>
    </source>
</evidence>
<proteinExistence type="predicted"/>
<evidence type="ECO:0000256" key="3">
    <source>
        <dbReference type="ARBA" id="ARBA00022553"/>
    </source>
</evidence>
<keyword evidence="9" id="KW-0812">Transmembrane</keyword>
<keyword evidence="9" id="KW-1133">Transmembrane helix</keyword>
<comment type="caution">
    <text evidence="12">The sequence shown here is derived from an EMBL/GenBank/DDBJ whole genome shotgun (WGS) entry which is preliminary data.</text>
</comment>
<dbReference type="OrthoDB" id="9815750at2"/>
<dbReference type="EMBL" id="SLUN01000001">
    <property type="protein sequence ID" value="TCL76916.1"/>
    <property type="molecule type" value="Genomic_DNA"/>
</dbReference>
<dbReference type="SUPFAM" id="SSF55874">
    <property type="entry name" value="ATPase domain of HSP90 chaperone/DNA topoisomerase II/histidine kinase"/>
    <property type="match status" value="1"/>
</dbReference>
<evidence type="ECO:0000313" key="13">
    <source>
        <dbReference type="Proteomes" id="UP000295008"/>
    </source>
</evidence>
<dbReference type="GO" id="GO:0005524">
    <property type="term" value="F:ATP binding"/>
    <property type="evidence" value="ECO:0007669"/>
    <property type="project" value="UniProtKB-KW"/>
</dbReference>
<evidence type="ECO:0000259" key="10">
    <source>
        <dbReference type="PROSITE" id="PS50109"/>
    </source>
</evidence>
<evidence type="ECO:0000256" key="4">
    <source>
        <dbReference type="ARBA" id="ARBA00022679"/>
    </source>
</evidence>
<name>A0A4R1SBI4_HYDET</name>
<dbReference type="SUPFAM" id="SSF55785">
    <property type="entry name" value="PYP-like sensor domain (PAS domain)"/>
    <property type="match status" value="1"/>
</dbReference>
<evidence type="ECO:0000259" key="11">
    <source>
        <dbReference type="PROSITE" id="PS50112"/>
    </source>
</evidence>
<dbReference type="InterPro" id="IPR036890">
    <property type="entry name" value="HATPase_C_sf"/>
</dbReference>
<feature type="transmembrane region" description="Helical" evidence="9">
    <location>
        <begin position="144"/>
        <end position="166"/>
    </location>
</feature>
<dbReference type="Gene3D" id="3.30.450.20">
    <property type="entry name" value="PAS domain"/>
    <property type="match status" value="1"/>
</dbReference>
<sequence>MAHSLTRDIQKMQQKTLLLSVTCVILIISCLLWNQTVRARREQIGTLAGLVRVSLQKHQALLLAGDMAGFKRLAGPELAAIMDCYPRGFTAGFYSRECDRIILRKSNVRDIDVDRYIPTVPGRRSWPRLEPRYSFQWSAISRQWILQCFYPVVLRGVVVGHVFANITFWELIYLWLPIIGGLLVAFAICGYLSAGNITWLARKIQRNLDKLLLAGRQEPAAVLDYEELESIFRLNQKTYQNLYNTERHKLQMLENCPWGYSVIDSSGVYVDFNQTGAQMLGARPDDFIGRRVTAFGVKNPPLLEALLEKKKVVREMVFPIPESKPKILFAYCFPINLESGEEGAMSWFVDMTEQRLLEMHVRHIERLSAIGEMVSTFVHDVRNMLAAMKCLAQYGYLMPASQDPKPQFHRIDDLIGNVSDYLNRMLRFSRAGNEVSTTCSVKEMFDNAKVILGGKLETVTIVEALTEPEPLVTINQLDFQYVLLNLLTNALEAMTGPGEIRFSAAYTDGGMVRIELADNGRGIPAKDIPKIWNMFFTTKEKGTGIGLAVAKKVIEQFRGEISVSSVVDEGTTFTILLPAAK</sequence>
<reference evidence="12 13" key="1">
    <citation type="submission" date="2019-03" db="EMBL/GenBank/DDBJ databases">
        <title>Genomic Encyclopedia of Type Strains, Phase IV (KMG-IV): sequencing the most valuable type-strain genomes for metagenomic binning, comparative biology and taxonomic classification.</title>
        <authorList>
            <person name="Goeker M."/>
        </authorList>
    </citation>
    <scope>NUCLEOTIDE SEQUENCE [LARGE SCALE GENOMIC DNA]</scope>
    <source>
        <strain evidence="12 13">LX-B</strain>
    </source>
</reference>
<evidence type="ECO:0000256" key="9">
    <source>
        <dbReference type="SAM" id="Phobius"/>
    </source>
</evidence>